<gene>
    <name evidence="2" type="ORF">GCM10011529_25640</name>
</gene>
<dbReference type="InterPro" id="IPR019637">
    <property type="entry name" value="DUF2501"/>
</dbReference>
<protein>
    <recommendedName>
        <fullName evidence="4">DUF2501 domain-containing protein</fullName>
    </recommendedName>
</protein>
<reference evidence="2" key="1">
    <citation type="journal article" date="2014" name="Int. J. Syst. Evol. Microbiol.">
        <title>Complete genome sequence of Corynebacterium casei LMG S-19264T (=DSM 44701T), isolated from a smear-ripened cheese.</title>
        <authorList>
            <consortium name="US DOE Joint Genome Institute (JGI-PGF)"/>
            <person name="Walter F."/>
            <person name="Albersmeier A."/>
            <person name="Kalinowski J."/>
            <person name="Ruckert C."/>
        </authorList>
    </citation>
    <scope>NUCLEOTIDE SEQUENCE</scope>
    <source>
        <strain evidence="2">CGMCC 1.15519</strain>
    </source>
</reference>
<dbReference type="Pfam" id="PF10696">
    <property type="entry name" value="DUF2501"/>
    <property type="match status" value="1"/>
</dbReference>
<accession>A0A917EB81</accession>
<reference evidence="2" key="2">
    <citation type="submission" date="2020-09" db="EMBL/GenBank/DDBJ databases">
        <authorList>
            <person name="Sun Q."/>
            <person name="Zhou Y."/>
        </authorList>
    </citation>
    <scope>NUCLEOTIDE SEQUENCE</scope>
    <source>
        <strain evidence="2">CGMCC 1.15519</strain>
    </source>
</reference>
<evidence type="ECO:0000256" key="1">
    <source>
        <dbReference type="SAM" id="SignalP"/>
    </source>
</evidence>
<feature type="chain" id="PRO_5037794024" description="DUF2501 domain-containing protein" evidence="1">
    <location>
        <begin position="24"/>
        <end position="129"/>
    </location>
</feature>
<sequence>MRHFLSVAAVSMSLVCGLGAAQAQLPAMPSTKSLSGLTGGLPDMSKLSAGNAAGVLGYCVKNKVLGGGDASSVLSKLTGKPGVTSSADYKTGEAGQLGTGKSALSLDSLTGSLKTKACDMVLKDAKSLI</sequence>
<proteinExistence type="predicted"/>
<comment type="caution">
    <text evidence="2">The sequence shown here is derived from an EMBL/GenBank/DDBJ whole genome shotgun (WGS) entry which is preliminary data.</text>
</comment>
<dbReference type="Proteomes" id="UP000635071">
    <property type="component" value="Unassembled WGS sequence"/>
</dbReference>
<name>A0A917EB81_9SPHN</name>
<keyword evidence="1" id="KW-0732">Signal</keyword>
<evidence type="ECO:0008006" key="4">
    <source>
        <dbReference type="Google" id="ProtNLM"/>
    </source>
</evidence>
<keyword evidence="3" id="KW-1185">Reference proteome</keyword>
<organism evidence="2 3">
    <name type="scientific">Sandarakinorhabdus glacialis</name>
    <dbReference type="NCBI Taxonomy" id="1614636"/>
    <lineage>
        <taxon>Bacteria</taxon>
        <taxon>Pseudomonadati</taxon>
        <taxon>Pseudomonadota</taxon>
        <taxon>Alphaproteobacteria</taxon>
        <taxon>Sphingomonadales</taxon>
        <taxon>Sphingosinicellaceae</taxon>
        <taxon>Sandarakinorhabdus</taxon>
    </lineage>
</organism>
<dbReference type="AlphaFoldDB" id="A0A917EB81"/>
<dbReference type="EMBL" id="BMJM01000010">
    <property type="protein sequence ID" value="GGE18006.1"/>
    <property type="molecule type" value="Genomic_DNA"/>
</dbReference>
<feature type="signal peptide" evidence="1">
    <location>
        <begin position="1"/>
        <end position="23"/>
    </location>
</feature>
<evidence type="ECO:0000313" key="3">
    <source>
        <dbReference type="Proteomes" id="UP000635071"/>
    </source>
</evidence>
<evidence type="ECO:0000313" key="2">
    <source>
        <dbReference type="EMBL" id="GGE18006.1"/>
    </source>
</evidence>
<dbReference type="RefSeq" id="WP_188763363.1">
    <property type="nucleotide sequence ID" value="NZ_BMJM01000010.1"/>
</dbReference>